<proteinExistence type="inferred from homology"/>
<dbReference type="EMBL" id="KN832985">
    <property type="protein sequence ID" value="KIM85149.1"/>
    <property type="molecule type" value="Genomic_DNA"/>
</dbReference>
<dbReference type="InParanoid" id="A0A0C3FZJ8"/>
<feature type="compositionally biased region" description="Acidic residues" evidence="11">
    <location>
        <begin position="88"/>
        <end position="104"/>
    </location>
</feature>
<feature type="region of interest" description="Disordered" evidence="11">
    <location>
        <begin position="1"/>
        <end position="121"/>
    </location>
</feature>
<feature type="coiled-coil region" evidence="10">
    <location>
        <begin position="249"/>
        <end position="305"/>
    </location>
</feature>
<keyword evidence="7 9" id="KW-0687">Ribonucleoprotein</keyword>
<dbReference type="Proteomes" id="UP000054166">
    <property type="component" value="Unassembled WGS sequence"/>
</dbReference>
<protein>
    <recommendedName>
        <fullName evidence="9">rRNA biogenesis protein RRP36</fullName>
    </recommendedName>
</protein>
<dbReference type="PANTHER" id="PTHR21738">
    <property type="entry name" value="RIBOSOMAL RNA PROCESSING PROTEIN 36 HOMOLOG"/>
    <property type="match status" value="1"/>
</dbReference>
<organism evidence="12 13">
    <name type="scientific">Piloderma croceum (strain F 1598)</name>
    <dbReference type="NCBI Taxonomy" id="765440"/>
    <lineage>
        <taxon>Eukaryota</taxon>
        <taxon>Fungi</taxon>
        <taxon>Dikarya</taxon>
        <taxon>Basidiomycota</taxon>
        <taxon>Agaricomycotina</taxon>
        <taxon>Agaricomycetes</taxon>
        <taxon>Agaricomycetidae</taxon>
        <taxon>Atheliales</taxon>
        <taxon>Atheliaceae</taxon>
        <taxon>Piloderma</taxon>
    </lineage>
</organism>
<evidence type="ECO:0000256" key="5">
    <source>
        <dbReference type="ARBA" id="ARBA00023054"/>
    </source>
</evidence>
<dbReference type="GO" id="GO:0000462">
    <property type="term" value="P:maturation of SSU-rRNA from tricistronic rRNA transcript (SSU-rRNA, 5.8S rRNA, LSU-rRNA)"/>
    <property type="evidence" value="ECO:0007669"/>
    <property type="project" value="TreeGrafter"/>
</dbReference>
<keyword evidence="5 10" id="KW-0175">Coiled coil</keyword>
<evidence type="ECO:0000256" key="7">
    <source>
        <dbReference type="ARBA" id="ARBA00023274"/>
    </source>
</evidence>
<evidence type="ECO:0000256" key="2">
    <source>
        <dbReference type="ARBA" id="ARBA00009418"/>
    </source>
</evidence>
<feature type="compositionally biased region" description="Basic and acidic residues" evidence="11">
    <location>
        <begin position="172"/>
        <end position="194"/>
    </location>
</feature>
<evidence type="ECO:0000256" key="4">
    <source>
        <dbReference type="ARBA" id="ARBA00022552"/>
    </source>
</evidence>
<evidence type="ECO:0000256" key="9">
    <source>
        <dbReference type="RuleBase" id="RU368027"/>
    </source>
</evidence>
<dbReference type="InterPro" id="IPR009292">
    <property type="entry name" value="RRP36"/>
</dbReference>
<dbReference type="PANTHER" id="PTHR21738:SF0">
    <property type="entry name" value="RIBOSOMAL RNA PROCESSING PROTEIN 36 HOMOLOG"/>
    <property type="match status" value="1"/>
</dbReference>
<feature type="region of interest" description="Disordered" evidence="11">
    <location>
        <begin position="147"/>
        <end position="214"/>
    </location>
</feature>
<accession>A0A0C3FZJ8</accession>
<evidence type="ECO:0000256" key="8">
    <source>
        <dbReference type="ARBA" id="ARBA00025053"/>
    </source>
</evidence>
<reference evidence="13" key="2">
    <citation type="submission" date="2015-01" db="EMBL/GenBank/DDBJ databases">
        <title>Evolutionary Origins and Diversification of the Mycorrhizal Mutualists.</title>
        <authorList>
            <consortium name="DOE Joint Genome Institute"/>
            <consortium name="Mycorrhizal Genomics Consortium"/>
            <person name="Kohler A."/>
            <person name="Kuo A."/>
            <person name="Nagy L.G."/>
            <person name="Floudas D."/>
            <person name="Copeland A."/>
            <person name="Barry K.W."/>
            <person name="Cichocki N."/>
            <person name="Veneault-Fourrey C."/>
            <person name="LaButti K."/>
            <person name="Lindquist E.A."/>
            <person name="Lipzen A."/>
            <person name="Lundell T."/>
            <person name="Morin E."/>
            <person name="Murat C."/>
            <person name="Riley R."/>
            <person name="Ohm R."/>
            <person name="Sun H."/>
            <person name="Tunlid A."/>
            <person name="Henrissat B."/>
            <person name="Grigoriev I.V."/>
            <person name="Hibbett D.S."/>
            <person name="Martin F."/>
        </authorList>
    </citation>
    <scope>NUCLEOTIDE SEQUENCE [LARGE SCALE GENOMIC DNA]</scope>
    <source>
        <strain evidence="13">F 1598</strain>
    </source>
</reference>
<comment type="similarity">
    <text evidence="2 9">Belongs to the RRP36 family.</text>
</comment>
<dbReference type="Pfam" id="PF06102">
    <property type="entry name" value="RRP36"/>
    <property type="match status" value="1"/>
</dbReference>
<sequence length="416" mass="47000">MPRRPRPADREPVSSLPSKHTLSPKAPPKQMHSRFAEVEPESDEETASEQEPDNDSGEFGLSGEEDEPNFEEDNQDIDVDAPRVAQWEPDEFESDDSRDENDSGDGEKITPRRAGPSNLQLTSLQDDLDSLPLGTLRKAQRVLAHARVNIHSEDGGSSGEDGSEDETGAHGLDTEGKQKEKPEWSTKPRIDLAKRSSKHAPQEVTSKRPVTRRRTVVDVKVQQTRDPRFFALAGEFSNHKFQEQYGFLTDIYSAELKTLRENLKRARKLLASSPRDLREERQQEVSRLELTVKRAESSVNKDRREMVEQKALSQFAKEEREKRKTGKGGWWMKKSDKKDLLVHARYDALAATGGKGAVKKAIEKKQKKISQKEKKSRPFARERPNGTGQESGSGKRPFSPGSRLDGGRFEKRRRVG</sequence>
<dbReference type="HOGENOM" id="CLU_048802_1_0_1"/>
<feature type="compositionally biased region" description="Basic residues" evidence="11">
    <location>
        <begin position="365"/>
        <end position="378"/>
    </location>
</feature>
<dbReference type="GO" id="GO:0030686">
    <property type="term" value="C:90S preribosome"/>
    <property type="evidence" value="ECO:0007669"/>
    <property type="project" value="TreeGrafter"/>
</dbReference>
<feature type="compositionally biased region" description="Basic and acidic residues" evidence="11">
    <location>
        <begin position="1"/>
        <end position="12"/>
    </location>
</feature>
<evidence type="ECO:0000313" key="13">
    <source>
        <dbReference type="Proteomes" id="UP000054166"/>
    </source>
</evidence>
<dbReference type="AlphaFoldDB" id="A0A0C3FZJ8"/>
<keyword evidence="3 9" id="KW-0690">Ribosome biogenesis</keyword>
<dbReference type="OrthoDB" id="448446at2759"/>
<dbReference type="GO" id="GO:0005730">
    <property type="term" value="C:nucleolus"/>
    <property type="evidence" value="ECO:0007669"/>
    <property type="project" value="UniProtKB-SubCell"/>
</dbReference>
<dbReference type="STRING" id="765440.A0A0C3FZJ8"/>
<evidence type="ECO:0000256" key="1">
    <source>
        <dbReference type="ARBA" id="ARBA00004604"/>
    </source>
</evidence>
<evidence type="ECO:0000313" key="12">
    <source>
        <dbReference type="EMBL" id="KIM85149.1"/>
    </source>
</evidence>
<feature type="compositionally biased region" description="Acidic residues" evidence="11">
    <location>
        <begin position="63"/>
        <end position="79"/>
    </location>
</feature>
<feature type="compositionally biased region" description="Acidic residues" evidence="11">
    <location>
        <begin position="38"/>
        <end position="56"/>
    </location>
</feature>
<comment type="function">
    <text evidence="8 9">Component of the 90S pre-ribosome involved in the maturation of rRNAs. Required for early cleavages of the pre-RNAs in the 40S ribosomal subunit maturation pathway.</text>
</comment>
<evidence type="ECO:0000256" key="6">
    <source>
        <dbReference type="ARBA" id="ARBA00023242"/>
    </source>
</evidence>
<dbReference type="FunCoup" id="A0A0C3FZJ8">
    <property type="interactions" value="315"/>
</dbReference>
<name>A0A0C3FZJ8_PILCF</name>
<keyword evidence="6 9" id="KW-0539">Nucleus</keyword>
<keyword evidence="4 9" id="KW-0698">rRNA processing</keyword>
<gene>
    <name evidence="12" type="ORF">PILCRDRAFT_350214</name>
</gene>
<evidence type="ECO:0000256" key="3">
    <source>
        <dbReference type="ARBA" id="ARBA00022517"/>
    </source>
</evidence>
<comment type="subunit">
    <text evidence="9">Associates with 90S and pre-40S pre-ribosomal particles.</text>
</comment>
<feature type="region of interest" description="Disordered" evidence="11">
    <location>
        <begin position="352"/>
        <end position="416"/>
    </location>
</feature>
<keyword evidence="13" id="KW-1185">Reference proteome</keyword>
<comment type="subcellular location">
    <subcellularLocation>
        <location evidence="1 9">Nucleus</location>
        <location evidence="1 9">Nucleolus</location>
    </subcellularLocation>
</comment>
<evidence type="ECO:0000256" key="10">
    <source>
        <dbReference type="SAM" id="Coils"/>
    </source>
</evidence>
<evidence type="ECO:0000256" key="11">
    <source>
        <dbReference type="SAM" id="MobiDB-lite"/>
    </source>
</evidence>
<reference evidence="12 13" key="1">
    <citation type="submission" date="2014-04" db="EMBL/GenBank/DDBJ databases">
        <authorList>
            <consortium name="DOE Joint Genome Institute"/>
            <person name="Kuo A."/>
            <person name="Tarkka M."/>
            <person name="Buscot F."/>
            <person name="Kohler A."/>
            <person name="Nagy L.G."/>
            <person name="Floudas D."/>
            <person name="Copeland A."/>
            <person name="Barry K.W."/>
            <person name="Cichocki N."/>
            <person name="Veneault-Fourrey C."/>
            <person name="LaButti K."/>
            <person name="Lindquist E.A."/>
            <person name="Lipzen A."/>
            <person name="Lundell T."/>
            <person name="Morin E."/>
            <person name="Murat C."/>
            <person name="Sun H."/>
            <person name="Tunlid A."/>
            <person name="Henrissat B."/>
            <person name="Grigoriev I.V."/>
            <person name="Hibbett D.S."/>
            <person name="Martin F."/>
            <person name="Nordberg H.P."/>
            <person name="Cantor M.N."/>
            <person name="Hua S.X."/>
        </authorList>
    </citation>
    <scope>NUCLEOTIDE SEQUENCE [LARGE SCALE GENOMIC DNA]</scope>
    <source>
        <strain evidence="12 13">F 1598</strain>
    </source>
</reference>